<evidence type="ECO:0000256" key="1">
    <source>
        <dbReference type="SAM" id="Coils"/>
    </source>
</evidence>
<comment type="caution">
    <text evidence="2">The sequence shown here is derived from an EMBL/GenBank/DDBJ whole genome shotgun (WGS) entry which is preliminary data.</text>
</comment>
<dbReference type="Proteomes" id="UP000275267">
    <property type="component" value="Unassembled WGS sequence"/>
</dbReference>
<accession>A0A3L6RGZ9</accession>
<protein>
    <submittedName>
        <fullName evidence="2">Uncharacterized protein</fullName>
    </submittedName>
</protein>
<name>A0A3L6RGZ9_PANMI</name>
<gene>
    <name evidence="2" type="ORF">C2845_PM13G12030</name>
</gene>
<organism evidence="2 3">
    <name type="scientific">Panicum miliaceum</name>
    <name type="common">Proso millet</name>
    <name type="synonym">Broomcorn millet</name>
    <dbReference type="NCBI Taxonomy" id="4540"/>
    <lineage>
        <taxon>Eukaryota</taxon>
        <taxon>Viridiplantae</taxon>
        <taxon>Streptophyta</taxon>
        <taxon>Embryophyta</taxon>
        <taxon>Tracheophyta</taxon>
        <taxon>Spermatophyta</taxon>
        <taxon>Magnoliopsida</taxon>
        <taxon>Liliopsida</taxon>
        <taxon>Poales</taxon>
        <taxon>Poaceae</taxon>
        <taxon>PACMAD clade</taxon>
        <taxon>Panicoideae</taxon>
        <taxon>Panicodae</taxon>
        <taxon>Paniceae</taxon>
        <taxon>Panicinae</taxon>
        <taxon>Panicum</taxon>
        <taxon>Panicum sect. Panicum</taxon>
    </lineage>
</organism>
<proteinExistence type="predicted"/>
<reference evidence="3" key="1">
    <citation type="journal article" date="2019" name="Nat. Commun.">
        <title>The genome of broomcorn millet.</title>
        <authorList>
            <person name="Zou C."/>
            <person name="Miki D."/>
            <person name="Li D."/>
            <person name="Tang Q."/>
            <person name="Xiao L."/>
            <person name="Rajput S."/>
            <person name="Deng P."/>
            <person name="Jia W."/>
            <person name="Huang R."/>
            <person name="Zhang M."/>
            <person name="Sun Y."/>
            <person name="Hu J."/>
            <person name="Fu X."/>
            <person name="Schnable P.S."/>
            <person name="Li F."/>
            <person name="Zhang H."/>
            <person name="Feng B."/>
            <person name="Zhu X."/>
            <person name="Liu R."/>
            <person name="Schnable J.C."/>
            <person name="Zhu J.-K."/>
            <person name="Zhang H."/>
        </authorList>
    </citation>
    <scope>NUCLEOTIDE SEQUENCE [LARGE SCALE GENOMIC DNA]</scope>
</reference>
<dbReference type="EMBL" id="PQIB02000008">
    <property type="protein sequence ID" value="RLN03005.1"/>
    <property type="molecule type" value="Genomic_DNA"/>
</dbReference>
<keyword evidence="3" id="KW-1185">Reference proteome</keyword>
<evidence type="ECO:0000313" key="3">
    <source>
        <dbReference type="Proteomes" id="UP000275267"/>
    </source>
</evidence>
<dbReference type="AlphaFoldDB" id="A0A3L6RGZ9"/>
<keyword evidence="1" id="KW-0175">Coiled coil</keyword>
<sequence>MEKRLMTTRVPRMLQDIQDLSLKSFIAARCVARQLEAEALASARAAAFEEKVATLEKEKLELQDMIAKKDVAVAALRDEATTALALRDKYSQDLAAAQVKAELVEAHVKNMEKNREKSWDFFRRYR</sequence>
<evidence type="ECO:0000313" key="2">
    <source>
        <dbReference type="EMBL" id="RLN03005.1"/>
    </source>
</evidence>
<feature type="coiled-coil region" evidence="1">
    <location>
        <begin position="38"/>
        <end position="65"/>
    </location>
</feature>